<sequence length="201" mass="22510">MSTPTPLVLELATIEDLPAITELWFTVFNDPGMRRLFPDTPGTRDWFTAANRTDMLTKPYQKYLKVIDPDTKDAQGQARIAAYAKWDLAMPDERGPRFPPWHGDMPSPDCDAFFGGLEDNRRRVMGDKKHYYLDMLGTHPDYRCRGAGSILVRWGCEIADREGVGAYIDASKAGIPLYAKHGFVDLSDPAVPSEGAPMARE</sequence>
<reference evidence="2 3" key="1">
    <citation type="submission" date="2015-08" db="EMBL/GenBank/DDBJ databases">
        <title>Genome sequencing of Penicillium nordicum.</title>
        <authorList>
            <person name="Nguyen H.D."/>
            <person name="Seifert K.A."/>
        </authorList>
    </citation>
    <scope>NUCLEOTIDE SEQUENCE [LARGE SCALE GENOMIC DNA]</scope>
    <source>
        <strain evidence="2 3">DAOMC 185683</strain>
    </source>
</reference>
<dbReference type="CDD" id="cd04301">
    <property type="entry name" value="NAT_SF"/>
    <property type="match status" value="1"/>
</dbReference>
<organism evidence="2 3">
    <name type="scientific">Penicillium nordicum</name>
    <dbReference type="NCBI Taxonomy" id="229535"/>
    <lineage>
        <taxon>Eukaryota</taxon>
        <taxon>Fungi</taxon>
        <taxon>Dikarya</taxon>
        <taxon>Ascomycota</taxon>
        <taxon>Pezizomycotina</taxon>
        <taxon>Eurotiomycetes</taxon>
        <taxon>Eurotiomycetidae</taxon>
        <taxon>Eurotiales</taxon>
        <taxon>Aspergillaceae</taxon>
        <taxon>Penicillium</taxon>
    </lineage>
</organism>
<dbReference type="EMBL" id="LHQQ01000120">
    <property type="protein sequence ID" value="KOS41871.1"/>
    <property type="molecule type" value="Genomic_DNA"/>
</dbReference>
<dbReference type="PANTHER" id="PTHR42791:SF17">
    <property type="entry name" value="ACETYLTRANSFERASE, GNAT FAMILY FAMILY (AFU_ORTHOLOGUE AFUA_8G05690)"/>
    <property type="match status" value="1"/>
</dbReference>
<dbReference type="InterPro" id="IPR052523">
    <property type="entry name" value="Trichothecene_AcTrans"/>
</dbReference>
<dbReference type="Proteomes" id="UP000037696">
    <property type="component" value="Unassembled WGS sequence"/>
</dbReference>
<dbReference type="GO" id="GO:0016747">
    <property type="term" value="F:acyltransferase activity, transferring groups other than amino-acyl groups"/>
    <property type="evidence" value="ECO:0007669"/>
    <property type="project" value="InterPro"/>
</dbReference>
<dbReference type="Pfam" id="PF00583">
    <property type="entry name" value="Acetyltransf_1"/>
    <property type="match status" value="1"/>
</dbReference>
<dbReference type="InterPro" id="IPR016181">
    <property type="entry name" value="Acyl_CoA_acyltransferase"/>
</dbReference>
<feature type="domain" description="N-acetyltransferase" evidence="1">
    <location>
        <begin position="7"/>
        <end position="201"/>
    </location>
</feature>
<dbReference type="PANTHER" id="PTHR42791">
    <property type="entry name" value="GNAT FAMILY ACETYLTRANSFERASE"/>
    <property type="match status" value="1"/>
</dbReference>
<evidence type="ECO:0000313" key="2">
    <source>
        <dbReference type="EMBL" id="KOS41871.1"/>
    </source>
</evidence>
<dbReference type="Gene3D" id="3.40.630.30">
    <property type="match status" value="1"/>
</dbReference>
<keyword evidence="3" id="KW-1185">Reference proteome</keyword>
<protein>
    <recommendedName>
        <fullName evidence="1">N-acetyltransferase domain-containing protein</fullName>
    </recommendedName>
</protein>
<dbReference type="PROSITE" id="PS51186">
    <property type="entry name" value="GNAT"/>
    <property type="match status" value="1"/>
</dbReference>
<evidence type="ECO:0000313" key="3">
    <source>
        <dbReference type="Proteomes" id="UP000037696"/>
    </source>
</evidence>
<dbReference type="InterPro" id="IPR000182">
    <property type="entry name" value="GNAT_dom"/>
</dbReference>
<dbReference type="OrthoDB" id="2115692at2759"/>
<dbReference type="STRING" id="229535.A0A0M8P6S2"/>
<evidence type="ECO:0000259" key="1">
    <source>
        <dbReference type="PROSITE" id="PS51186"/>
    </source>
</evidence>
<comment type="caution">
    <text evidence="2">The sequence shown here is derived from an EMBL/GenBank/DDBJ whole genome shotgun (WGS) entry which is preliminary data.</text>
</comment>
<accession>A0A0M8P6S2</accession>
<dbReference type="SUPFAM" id="SSF55729">
    <property type="entry name" value="Acyl-CoA N-acyltransferases (Nat)"/>
    <property type="match status" value="1"/>
</dbReference>
<proteinExistence type="predicted"/>
<dbReference type="AlphaFoldDB" id="A0A0M8P6S2"/>
<name>A0A0M8P6S2_9EURO</name>
<gene>
    <name evidence="2" type="ORF">ACN38_g7252</name>
</gene>